<feature type="non-terminal residue" evidence="3">
    <location>
        <position position="52"/>
    </location>
</feature>
<keyword evidence="1" id="KW-0238">DNA-binding</keyword>
<reference evidence="3" key="2">
    <citation type="journal article" date="2023" name="Proc. Natl. Acad. Sci. U.S.A.">
        <title>A global phylogenomic analysis of the shiitake genus Lentinula.</title>
        <authorList>
            <person name="Sierra-Patev S."/>
            <person name="Min B."/>
            <person name="Naranjo-Ortiz M."/>
            <person name="Looney B."/>
            <person name="Konkel Z."/>
            <person name="Slot J.C."/>
            <person name="Sakamoto Y."/>
            <person name="Steenwyk J.L."/>
            <person name="Rokas A."/>
            <person name="Carro J."/>
            <person name="Camarero S."/>
            <person name="Ferreira P."/>
            <person name="Molpeceres G."/>
            <person name="Ruiz-Duenas F.J."/>
            <person name="Serrano A."/>
            <person name="Henrissat B."/>
            <person name="Drula E."/>
            <person name="Hughes K.W."/>
            <person name="Mata J.L."/>
            <person name="Ishikawa N.K."/>
            <person name="Vargas-Isla R."/>
            <person name="Ushijima S."/>
            <person name="Smith C.A."/>
            <person name="Donoghue J."/>
            <person name="Ahrendt S."/>
            <person name="Andreopoulos W."/>
            <person name="He G."/>
            <person name="LaButti K."/>
            <person name="Lipzen A."/>
            <person name="Ng V."/>
            <person name="Riley R."/>
            <person name="Sandor L."/>
            <person name="Barry K."/>
            <person name="Martinez A.T."/>
            <person name="Xiao Y."/>
            <person name="Gibbons J.G."/>
            <person name="Terashima K."/>
            <person name="Grigoriev I.V."/>
            <person name="Hibbett D."/>
        </authorList>
    </citation>
    <scope>NUCLEOTIDE SEQUENCE</scope>
    <source>
        <strain evidence="3">ET3784</strain>
    </source>
</reference>
<feature type="domain" description="HMG box" evidence="2">
    <location>
        <begin position="1"/>
        <end position="41"/>
    </location>
</feature>
<sequence>MRRTKTISQKWKSLSKKDRQYWEDLAKEKKKVHREMYPNYVFRPQRVRDKDG</sequence>
<protein>
    <recommendedName>
        <fullName evidence="2">HMG box domain-containing protein</fullName>
    </recommendedName>
</protein>
<evidence type="ECO:0000256" key="1">
    <source>
        <dbReference type="PROSITE-ProRule" id="PRU00267"/>
    </source>
</evidence>
<dbReference type="GO" id="GO:0005634">
    <property type="term" value="C:nucleus"/>
    <property type="evidence" value="ECO:0007669"/>
    <property type="project" value="UniProtKB-UniRule"/>
</dbReference>
<gene>
    <name evidence="3" type="ORF">DFJ43DRAFT_1005375</name>
</gene>
<dbReference type="SUPFAM" id="SSF47095">
    <property type="entry name" value="HMG-box"/>
    <property type="match status" value="1"/>
</dbReference>
<dbReference type="PROSITE" id="PS50118">
    <property type="entry name" value="HMG_BOX_2"/>
    <property type="match status" value="1"/>
</dbReference>
<dbReference type="Pfam" id="PF00505">
    <property type="entry name" value="HMG_box"/>
    <property type="match status" value="1"/>
</dbReference>
<dbReference type="Proteomes" id="UP001176059">
    <property type="component" value="Unassembled WGS sequence"/>
</dbReference>
<dbReference type="AlphaFoldDB" id="A0AA38JFM0"/>
<name>A0AA38JFM0_9AGAR</name>
<accession>A0AA38JFM0</accession>
<keyword evidence="1" id="KW-0539">Nucleus</keyword>
<evidence type="ECO:0000313" key="4">
    <source>
        <dbReference type="Proteomes" id="UP001176059"/>
    </source>
</evidence>
<reference evidence="3" key="1">
    <citation type="submission" date="2022-08" db="EMBL/GenBank/DDBJ databases">
        <authorList>
            <consortium name="DOE Joint Genome Institute"/>
            <person name="Min B."/>
            <person name="Sierra-Patev S."/>
            <person name="Naranjo-Ortiz M."/>
            <person name="Looney B."/>
            <person name="Konkel Z."/>
            <person name="Slot J.C."/>
            <person name="Sakamoto Y."/>
            <person name="Steenwyk J.L."/>
            <person name="Rokas A."/>
            <person name="Carro J."/>
            <person name="Camarero S."/>
            <person name="Ferreira P."/>
            <person name="Molpeceres G."/>
            <person name="Ruiz-duenas F.J."/>
            <person name="Serrano A."/>
            <person name="Henrissat B."/>
            <person name="Drula E."/>
            <person name="Hughes K.W."/>
            <person name="Mata J.L."/>
            <person name="Ishikawa N.K."/>
            <person name="Vargas-Isla R."/>
            <person name="Ushijima S."/>
            <person name="Smith C.A."/>
            <person name="Ahrendt S."/>
            <person name="Andreopoulos W."/>
            <person name="He G."/>
            <person name="LaButti K."/>
            <person name="Lipzen A."/>
            <person name="Ng V."/>
            <person name="Riley R."/>
            <person name="Sandor L."/>
            <person name="Barry K."/>
            <person name="Martinez A.T."/>
            <person name="Xiao Y."/>
            <person name="Gibbons J.G."/>
            <person name="Terashima K."/>
            <person name="Hibbett D.S."/>
            <person name="Grigoriev I.V."/>
        </authorList>
    </citation>
    <scope>NUCLEOTIDE SEQUENCE</scope>
    <source>
        <strain evidence="3">ET3784</strain>
    </source>
</reference>
<feature type="DNA-binding region" description="HMG box" evidence="1">
    <location>
        <begin position="1"/>
        <end position="41"/>
    </location>
</feature>
<comment type="caution">
    <text evidence="3">The sequence shown here is derived from an EMBL/GenBank/DDBJ whole genome shotgun (WGS) entry which is preliminary data.</text>
</comment>
<dbReference type="Gene3D" id="1.10.30.10">
    <property type="entry name" value="High mobility group box domain"/>
    <property type="match status" value="1"/>
</dbReference>
<dbReference type="InterPro" id="IPR036910">
    <property type="entry name" value="HMG_box_dom_sf"/>
</dbReference>
<dbReference type="EMBL" id="JANVFO010000065">
    <property type="protein sequence ID" value="KAJ3719583.1"/>
    <property type="molecule type" value="Genomic_DNA"/>
</dbReference>
<dbReference type="GO" id="GO:0003677">
    <property type="term" value="F:DNA binding"/>
    <property type="evidence" value="ECO:0007669"/>
    <property type="project" value="UniProtKB-UniRule"/>
</dbReference>
<dbReference type="InterPro" id="IPR009071">
    <property type="entry name" value="HMG_box_dom"/>
</dbReference>
<keyword evidence="4" id="KW-1185">Reference proteome</keyword>
<evidence type="ECO:0000259" key="2">
    <source>
        <dbReference type="PROSITE" id="PS50118"/>
    </source>
</evidence>
<evidence type="ECO:0000313" key="3">
    <source>
        <dbReference type="EMBL" id="KAJ3719583.1"/>
    </source>
</evidence>
<organism evidence="3 4">
    <name type="scientific">Lentinula guzmanii</name>
    <dbReference type="NCBI Taxonomy" id="2804957"/>
    <lineage>
        <taxon>Eukaryota</taxon>
        <taxon>Fungi</taxon>
        <taxon>Dikarya</taxon>
        <taxon>Basidiomycota</taxon>
        <taxon>Agaricomycotina</taxon>
        <taxon>Agaricomycetes</taxon>
        <taxon>Agaricomycetidae</taxon>
        <taxon>Agaricales</taxon>
        <taxon>Marasmiineae</taxon>
        <taxon>Omphalotaceae</taxon>
        <taxon>Lentinula</taxon>
    </lineage>
</organism>
<proteinExistence type="predicted"/>